<dbReference type="EMBL" id="JGDM01000015">
    <property type="protein sequence ID" value="EXZ45919.1"/>
    <property type="molecule type" value="Genomic_DNA"/>
</dbReference>
<dbReference type="InterPro" id="IPR001296">
    <property type="entry name" value="Glyco_trans_1"/>
</dbReference>
<accession>A0A016AG43</accession>
<dbReference type="Proteomes" id="UP000022272">
    <property type="component" value="Unassembled WGS sequence"/>
</dbReference>
<dbReference type="Pfam" id="PF13439">
    <property type="entry name" value="Glyco_transf_4"/>
    <property type="match status" value="1"/>
</dbReference>
<dbReference type="SUPFAM" id="SSF53756">
    <property type="entry name" value="UDP-Glycosyltransferase/glycogen phosphorylase"/>
    <property type="match status" value="1"/>
</dbReference>
<dbReference type="Gene3D" id="3.40.50.2000">
    <property type="entry name" value="Glycogen Phosphorylase B"/>
    <property type="match status" value="2"/>
</dbReference>
<dbReference type="PANTHER" id="PTHR46401">
    <property type="entry name" value="GLYCOSYLTRANSFERASE WBBK-RELATED"/>
    <property type="match status" value="1"/>
</dbReference>
<feature type="domain" description="Glycosyltransferase subfamily 4-like N-terminal" evidence="3">
    <location>
        <begin position="19"/>
        <end position="199"/>
    </location>
</feature>
<dbReference type="GO" id="GO:0016757">
    <property type="term" value="F:glycosyltransferase activity"/>
    <property type="evidence" value="ECO:0007669"/>
    <property type="project" value="InterPro"/>
</dbReference>
<dbReference type="PATRIC" id="fig|1339280.3.peg.728"/>
<evidence type="ECO:0000259" key="3">
    <source>
        <dbReference type="Pfam" id="PF13439"/>
    </source>
</evidence>
<feature type="domain" description="Glycosyl transferase family 1" evidence="2">
    <location>
        <begin position="212"/>
        <end position="379"/>
    </location>
</feature>
<comment type="caution">
    <text evidence="4">The sequence shown here is derived from an EMBL/GenBank/DDBJ whole genome shotgun (WGS) entry which is preliminary data.</text>
</comment>
<evidence type="ECO:0000259" key="2">
    <source>
        <dbReference type="Pfam" id="PF00534"/>
    </source>
</evidence>
<evidence type="ECO:0000313" key="5">
    <source>
        <dbReference type="Proteomes" id="UP000022272"/>
    </source>
</evidence>
<dbReference type="PANTHER" id="PTHR46401:SF2">
    <property type="entry name" value="GLYCOSYLTRANSFERASE WBBK-RELATED"/>
    <property type="match status" value="1"/>
</dbReference>
<dbReference type="InterPro" id="IPR028098">
    <property type="entry name" value="Glyco_trans_4-like_N"/>
</dbReference>
<gene>
    <name evidence="4" type="ORF">M076_0753</name>
</gene>
<dbReference type="GO" id="GO:0009103">
    <property type="term" value="P:lipopolysaccharide biosynthetic process"/>
    <property type="evidence" value="ECO:0007669"/>
    <property type="project" value="TreeGrafter"/>
</dbReference>
<proteinExistence type="predicted"/>
<reference evidence="4 5" key="1">
    <citation type="submission" date="2014-02" db="EMBL/GenBank/DDBJ databases">
        <authorList>
            <person name="Sears C."/>
            <person name="Carroll K."/>
            <person name="Sack B.R."/>
            <person name="Qadri F."/>
            <person name="Myers L.L."/>
            <person name="Chung G.-T."/>
            <person name="Escheverria P."/>
            <person name="Fraser C.M."/>
            <person name="Sadzewicz L."/>
            <person name="Shefchek K.A."/>
            <person name="Tallon L."/>
            <person name="Das S.P."/>
            <person name="Daugherty S."/>
            <person name="Mongodin E.F."/>
        </authorList>
    </citation>
    <scope>NUCLEOTIDE SEQUENCE [LARGE SCALE GENOMIC DNA]</scope>
    <source>
        <strain evidence="4 5">2-F-2 #4</strain>
    </source>
</reference>
<dbReference type="Pfam" id="PF00534">
    <property type="entry name" value="Glycos_transf_1"/>
    <property type="match status" value="1"/>
</dbReference>
<dbReference type="CDD" id="cd03794">
    <property type="entry name" value="GT4_WbuB-like"/>
    <property type="match status" value="1"/>
</dbReference>
<keyword evidence="1 4" id="KW-0808">Transferase</keyword>
<sequence>MKVLYFHQHFTVPTQAGGTRSYELAKRLVERGHSVCMVCGETAKLDLPRTQIKNVHRGVVDGIDVIQIALPYSNKDGIAKRALTFIKFGWKGVQIALKEEYDLLFATSTPLTAGIPGIVMKLFRKKKFIFEVRDLWPELPKALGMKNPFLLWGMSLLEWMSYHYSDACVGLSPGICEGIRKRSQSDKRIAMIPNGCDLDIFKPAPRELLKLKGIKPTDKVAVFTGAHGIANGLDAILDAANELKNRGRSDIVLAFIGDGKMKSHLMNRVKREKLDSCRFYDPMPKKELNTIVASADVGLMVLANVPAFYYGTSPNKFFDYISSGLAVLNNYPGWLADMIKKNDLGVVVPPNNAQAFANGLIKLVDDDNYRMNAGQNARKFAEANFSRIKLADDFVSFLEEIFSTD</sequence>
<dbReference type="RefSeq" id="WP_032569868.1">
    <property type="nucleotide sequence ID" value="NZ_JGDM01000015.1"/>
</dbReference>
<evidence type="ECO:0000256" key="1">
    <source>
        <dbReference type="ARBA" id="ARBA00022679"/>
    </source>
</evidence>
<name>A0A016AG43_BACFG</name>
<evidence type="ECO:0000313" key="4">
    <source>
        <dbReference type="EMBL" id="EXZ45919.1"/>
    </source>
</evidence>
<dbReference type="AlphaFoldDB" id="A0A016AG43"/>
<organism evidence="4 5">
    <name type="scientific">Bacteroides fragilis str. 2-F-2 #4</name>
    <dbReference type="NCBI Taxonomy" id="1339280"/>
    <lineage>
        <taxon>Bacteria</taxon>
        <taxon>Pseudomonadati</taxon>
        <taxon>Bacteroidota</taxon>
        <taxon>Bacteroidia</taxon>
        <taxon>Bacteroidales</taxon>
        <taxon>Bacteroidaceae</taxon>
        <taxon>Bacteroides</taxon>
    </lineage>
</organism>
<protein>
    <submittedName>
        <fullName evidence="4">Glycosyl transferases group 1 family protein</fullName>
    </submittedName>
</protein>